<dbReference type="PANTHER" id="PTHR45962:SF1">
    <property type="entry name" value="N-FATTY-ACYL-AMINO ACID SYNTHASE_HYDROLASE PM20D1"/>
    <property type="match status" value="1"/>
</dbReference>
<dbReference type="Pfam" id="PF07687">
    <property type="entry name" value="M20_dimer"/>
    <property type="match status" value="1"/>
</dbReference>
<dbReference type="Proteomes" id="UP000061839">
    <property type="component" value="Chromosome"/>
</dbReference>
<evidence type="ECO:0000313" key="7">
    <source>
        <dbReference type="EMBL" id="AJT42938.1"/>
    </source>
</evidence>
<evidence type="ECO:0000256" key="3">
    <source>
        <dbReference type="ARBA" id="ARBA00022723"/>
    </source>
</evidence>
<dbReference type="AlphaFoldDB" id="A0A0D4C2V1"/>
<dbReference type="Gene3D" id="3.30.70.360">
    <property type="match status" value="1"/>
</dbReference>
<protein>
    <recommendedName>
        <fullName evidence="6">Peptidase M20 dimerisation domain-containing protein</fullName>
    </recommendedName>
</protein>
<organism evidence="7 8">
    <name type="scientific">Psychromicrobium lacuslunae</name>
    <dbReference type="NCBI Taxonomy" id="1618207"/>
    <lineage>
        <taxon>Bacteria</taxon>
        <taxon>Bacillati</taxon>
        <taxon>Actinomycetota</taxon>
        <taxon>Actinomycetes</taxon>
        <taxon>Micrococcales</taxon>
        <taxon>Micrococcaceae</taxon>
        <taxon>Psychromicrobium</taxon>
    </lineage>
</organism>
<dbReference type="Gene3D" id="1.10.150.900">
    <property type="match status" value="1"/>
</dbReference>
<dbReference type="KEGG" id="ari:UM93_06675"/>
<evidence type="ECO:0000259" key="6">
    <source>
        <dbReference type="Pfam" id="PF07687"/>
    </source>
</evidence>
<dbReference type="SUPFAM" id="SSF53187">
    <property type="entry name" value="Zn-dependent exopeptidases"/>
    <property type="match status" value="1"/>
</dbReference>
<accession>A0A0D4C2V1</accession>
<dbReference type="InterPro" id="IPR002933">
    <property type="entry name" value="Peptidase_M20"/>
</dbReference>
<comment type="similarity">
    <text evidence="1">Belongs to the peptidase M20A family.</text>
</comment>
<keyword evidence="2" id="KW-0645">Protease</keyword>
<dbReference type="SUPFAM" id="SSF55031">
    <property type="entry name" value="Bacterial exopeptidase dimerisation domain"/>
    <property type="match status" value="1"/>
</dbReference>
<dbReference type="InterPro" id="IPR036264">
    <property type="entry name" value="Bact_exopeptidase_dim_dom"/>
</dbReference>
<evidence type="ECO:0000313" key="8">
    <source>
        <dbReference type="Proteomes" id="UP000061839"/>
    </source>
</evidence>
<dbReference type="HOGENOM" id="CLU_021802_11_1_11"/>
<sequence>MTQRAAQNLSTLIGFRTVSLPDWQLVEQAEFDAQRLALEKMYPLTHSSLERERVGRNGLLFRWPGSRSGASRTLVLMAHLDVVPVDPDDSWQYPAFAGVQAEGYLWGRGALDDKGSAVAIFEAVESLLAQGFRPDSDVYLSFGADEEVGGEDAAAAVELLAERGVQPWLVVDEGGAVAGQAFPGVSRDAAMIGVAEKGVLNVALRFKDPGGHSSTPPQGGATARLARAITRLDRHPFPVELHPESAKMLELFAAEMSGAARGLLSRARRLRWPLARLLPFFGPEASAVVRTTTAVTQLSGSKAANALAANASATVNFRIAVGSSVTETLRRLRRIINDSSVQIEVLESAEPSQVSASDGEQFNLLRETVHEVFPDVLVAPYLVMAMTDSRHFDRLSKSVFRFAPFRMSAQERSALHAANERISLDTLAEGVRFYRTLLGKLG</sequence>
<reference evidence="7 8" key="1">
    <citation type="journal article" date="2015" name="Genome Announc.">
        <title>Complete Genome Sequencing of Protease-Producing Novel Arthrobacter sp. Strain IHBB 11108 Using PacBio Single-Molecule Real-Time Sequencing Technology.</title>
        <authorList>
            <person name="Kiran S."/>
            <person name="Swarnkar M.K."/>
            <person name="Pal M."/>
            <person name="Thakur R."/>
            <person name="Tewari R."/>
            <person name="Singh A.K."/>
            <person name="Gulati A."/>
        </authorList>
    </citation>
    <scope>NUCLEOTIDE SEQUENCE [LARGE SCALE GENOMIC DNA]</scope>
    <source>
        <strain evidence="7 8">IHBB 11108</strain>
    </source>
</reference>
<keyword evidence="3" id="KW-0479">Metal-binding</keyword>
<gene>
    <name evidence="7" type="ORF">UM93_06675</name>
</gene>
<dbReference type="PANTHER" id="PTHR45962">
    <property type="entry name" value="N-FATTY-ACYL-AMINO ACID SYNTHASE/HYDROLASE PM20D1"/>
    <property type="match status" value="1"/>
</dbReference>
<name>A0A0D4C2V1_9MICC</name>
<dbReference type="GO" id="GO:0008233">
    <property type="term" value="F:peptidase activity"/>
    <property type="evidence" value="ECO:0007669"/>
    <property type="project" value="UniProtKB-KW"/>
</dbReference>
<keyword evidence="8" id="KW-1185">Reference proteome</keyword>
<evidence type="ECO:0000256" key="4">
    <source>
        <dbReference type="ARBA" id="ARBA00022801"/>
    </source>
</evidence>
<dbReference type="STRING" id="1618207.UM93_06675"/>
<dbReference type="Pfam" id="PF01546">
    <property type="entry name" value="Peptidase_M20"/>
    <property type="match status" value="1"/>
</dbReference>
<evidence type="ECO:0000256" key="2">
    <source>
        <dbReference type="ARBA" id="ARBA00022670"/>
    </source>
</evidence>
<dbReference type="InterPro" id="IPR011650">
    <property type="entry name" value="Peptidase_M20_dimer"/>
</dbReference>
<evidence type="ECO:0000256" key="1">
    <source>
        <dbReference type="ARBA" id="ARBA00006247"/>
    </source>
</evidence>
<keyword evidence="5" id="KW-0862">Zinc</keyword>
<dbReference type="GO" id="GO:0006508">
    <property type="term" value="P:proteolysis"/>
    <property type="evidence" value="ECO:0007669"/>
    <property type="project" value="UniProtKB-KW"/>
</dbReference>
<feature type="domain" description="Peptidase M20 dimerisation" evidence="6">
    <location>
        <begin position="194"/>
        <end position="340"/>
    </location>
</feature>
<dbReference type="Gene3D" id="3.40.630.10">
    <property type="entry name" value="Zn peptidases"/>
    <property type="match status" value="1"/>
</dbReference>
<dbReference type="EMBL" id="CP011005">
    <property type="protein sequence ID" value="AJT42938.1"/>
    <property type="molecule type" value="Genomic_DNA"/>
</dbReference>
<dbReference type="GO" id="GO:0046872">
    <property type="term" value="F:metal ion binding"/>
    <property type="evidence" value="ECO:0007669"/>
    <property type="project" value="UniProtKB-KW"/>
</dbReference>
<proteinExistence type="inferred from homology"/>
<dbReference type="InterPro" id="IPR047177">
    <property type="entry name" value="Pept_M20A"/>
</dbReference>
<evidence type="ECO:0000256" key="5">
    <source>
        <dbReference type="ARBA" id="ARBA00022833"/>
    </source>
</evidence>
<keyword evidence="4" id="KW-0378">Hydrolase</keyword>
<dbReference type="PATRIC" id="fig|1618207.4.peg.1353"/>